<dbReference type="Gene3D" id="1.25.10.10">
    <property type="entry name" value="Leucine-rich Repeat Variant"/>
    <property type="match status" value="1"/>
</dbReference>
<sequence>MFSTKEYLKKRTGKNKVERYDFLKLLVEEFNTTKSLEAKQQVLANLANFAYDPINYEFLRNLSVIELFLQQLDSKDENIVEYAVAGICNICLDFTNKDYIIDTPGGIEAIIDCLSSRNEETVISSLTILIFLITPKSKNRIVTPSTIEYIVAFSRNPNKRIQNLAKIFLLDYCTEQEVKEASSKVDKLYTS</sequence>
<accession>A0A023F0R4</accession>
<organism evidence="1">
    <name type="scientific">Triatoma infestans</name>
    <name type="common">Assassin bug</name>
    <dbReference type="NCBI Taxonomy" id="30076"/>
    <lineage>
        <taxon>Eukaryota</taxon>
        <taxon>Metazoa</taxon>
        <taxon>Ecdysozoa</taxon>
        <taxon>Arthropoda</taxon>
        <taxon>Hexapoda</taxon>
        <taxon>Insecta</taxon>
        <taxon>Pterygota</taxon>
        <taxon>Neoptera</taxon>
        <taxon>Paraneoptera</taxon>
        <taxon>Hemiptera</taxon>
        <taxon>Heteroptera</taxon>
        <taxon>Panheteroptera</taxon>
        <taxon>Cimicomorpha</taxon>
        <taxon>Reduviidae</taxon>
        <taxon>Triatominae</taxon>
        <taxon>Triatoma</taxon>
    </lineage>
</organism>
<dbReference type="PANTHER" id="PTHR46263">
    <property type="entry name" value="ARMADILLO REPEAT-CONTAINING PROTEIN 7"/>
    <property type="match status" value="1"/>
</dbReference>
<protein>
    <recommendedName>
        <fullName evidence="2">Armadillo repeat-containing protein 7</fullName>
    </recommendedName>
</protein>
<reference evidence="1" key="1">
    <citation type="journal article" date="2014" name="PLoS Negl. Trop. Dis.">
        <title>An updated insight into the Sialotranscriptome of Triatoma infestans: developmental stage and geographic variations.</title>
        <authorList>
            <person name="Schwarz A."/>
            <person name="Medrano-Mercado N."/>
            <person name="Schaub G.A."/>
            <person name="Struchiner C.J."/>
            <person name="Bargues M.D."/>
            <person name="Levy M.Z."/>
            <person name="Ribeiro J.M."/>
        </authorList>
    </citation>
    <scope>NUCLEOTIDE SEQUENCE</scope>
    <source>
        <strain evidence="1">Chile</strain>
        <tissue evidence="1">Salivary glands</tissue>
    </source>
</reference>
<dbReference type="InterPro" id="IPR011989">
    <property type="entry name" value="ARM-like"/>
</dbReference>
<name>A0A023F0R4_TRIIF</name>
<dbReference type="InterPro" id="IPR042462">
    <property type="entry name" value="ARMC7"/>
</dbReference>
<evidence type="ECO:0000313" key="1">
    <source>
        <dbReference type="EMBL" id="JAC15060.1"/>
    </source>
</evidence>
<dbReference type="Pfam" id="PF00514">
    <property type="entry name" value="Arm"/>
    <property type="match status" value="1"/>
</dbReference>
<dbReference type="EMBL" id="GBBI01003652">
    <property type="protein sequence ID" value="JAC15060.1"/>
    <property type="molecule type" value="mRNA"/>
</dbReference>
<dbReference type="AlphaFoldDB" id="A0A023F0R4"/>
<dbReference type="InterPro" id="IPR016024">
    <property type="entry name" value="ARM-type_fold"/>
</dbReference>
<evidence type="ECO:0008006" key="2">
    <source>
        <dbReference type="Google" id="ProtNLM"/>
    </source>
</evidence>
<dbReference type="SUPFAM" id="SSF48371">
    <property type="entry name" value="ARM repeat"/>
    <property type="match status" value="1"/>
</dbReference>
<dbReference type="InterPro" id="IPR000225">
    <property type="entry name" value="Armadillo"/>
</dbReference>
<dbReference type="PANTHER" id="PTHR46263:SF1">
    <property type="entry name" value="ARMADILLO REPEAT-CONTAINING PROTEIN 7"/>
    <property type="match status" value="1"/>
</dbReference>
<proteinExistence type="evidence at transcript level"/>